<organism evidence="4 6">
    <name type="scientific">Kipferlia bialata</name>
    <dbReference type="NCBI Taxonomy" id="797122"/>
    <lineage>
        <taxon>Eukaryota</taxon>
        <taxon>Metamonada</taxon>
        <taxon>Carpediemonas-like organisms</taxon>
        <taxon>Kipferlia</taxon>
    </lineage>
</organism>
<dbReference type="EMBL" id="BDIP01000649">
    <property type="protein sequence ID" value="GIQ82293.1"/>
    <property type="molecule type" value="Genomic_DNA"/>
</dbReference>
<dbReference type="Gene3D" id="2.120.10.80">
    <property type="entry name" value="Kelch-type beta propeller"/>
    <property type="match status" value="1"/>
</dbReference>
<keyword evidence="1" id="KW-0677">Repeat</keyword>
<protein>
    <submittedName>
        <fullName evidence="4">Uncharacterized protein</fullName>
    </submittedName>
</protein>
<comment type="caution">
    <text evidence="4">The sequence shown here is derived from an EMBL/GenBank/DDBJ whole genome shotgun (WGS) entry which is preliminary data.</text>
</comment>
<evidence type="ECO:0000256" key="1">
    <source>
        <dbReference type="ARBA" id="ARBA00022737"/>
    </source>
</evidence>
<dbReference type="Proteomes" id="UP000265618">
    <property type="component" value="Unassembled WGS sequence"/>
</dbReference>
<dbReference type="SUPFAM" id="SSF117281">
    <property type="entry name" value="Kelch motif"/>
    <property type="match status" value="1"/>
</dbReference>
<dbReference type="AlphaFoldDB" id="A0A9K3CS61"/>
<dbReference type="OrthoDB" id="45365at2759"/>
<reference evidence="4 6" key="2">
    <citation type="journal article" date="2018" name="PLoS ONE">
        <title>The draft genome of Kipferlia bialata reveals reductive genome evolution in fornicate parasites.</title>
        <authorList>
            <person name="Tanifuji G."/>
            <person name="Takabayashi S."/>
            <person name="Kume K."/>
            <person name="Takagi M."/>
            <person name="Nakayama T."/>
            <person name="Kamikawa R."/>
            <person name="Inagaki Y."/>
            <person name="Hashimoto T."/>
        </authorList>
    </citation>
    <scope>NUCLEOTIDE SEQUENCE [LARGE SCALE GENOMIC DNA]</scope>
    <source>
        <strain evidence="4">NY0173</strain>
    </source>
</reference>
<reference evidence="4" key="1">
    <citation type="submission" date="2016-10" db="EMBL/GenBank/DDBJ databases">
        <authorList>
            <person name="Tanifuji G."/>
            <person name="Kume K."/>
            <person name="Nakayama T."/>
            <person name="Takabayashi S."/>
            <person name="Hashimoto T."/>
        </authorList>
    </citation>
    <scope>NUCLEOTIDE SEQUENCE</scope>
    <source>
        <strain evidence="4">NY0173</strain>
    </source>
</reference>
<dbReference type="EMBL" id="BDIP01001654">
    <property type="protein sequence ID" value="GIQ84864.1"/>
    <property type="molecule type" value="Genomic_DNA"/>
</dbReference>
<evidence type="ECO:0000256" key="3">
    <source>
        <dbReference type="SAM" id="MobiDB-lite"/>
    </source>
</evidence>
<dbReference type="InterPro" id="IPR015915">
    <property type="entry name" value="Kelch-typ_b-propeller"/>
</dbReference>
<dbReference type="GO" id="GO:0019760">
    <property type="term" value="P:glucosinolate metabolic process"/>
    <property type="evidence" value="ECO:0007669"/>
    <property type="project" value="UniProtKB-ARBA"/>
</dbReference>
<dbReference type="Pfam" id="PF24681">
    <property type="entry name" value="Kelch_KLHDC2_KLHL20_DRC7"/>
    <property type="match status" value="1"/>
</dbReference>
<evidence type="ECO:0000313" key="4">
    <source>
        <dbReference type="EMBL" id="GIQ82293.1"/>
    </source>
</evidence>
<name>A0A9K3CS61_9EUKA</name>
<proteinExistence type="predicted"/>
<keyword evidence="6" id="KW-1185">Reference proteome</keyword>
<keyword evidence="2" id="KW-0408">Iron</keyword>
<sequence>MSECLLKCDTLRVTPYELSWFNPEGRVSVFSETSIPEDSDEGEREGSRVVAPRHSASSDAPSVCGSGCSDTLEECVVEGCLPHKAYGTATLHRLAEGVCMVLGQNTLGSSMRDLYNGDNPHPCLAVSVTLPTPSAPCAPQPIVVSTEALPYPVDRRVRGMALAVVGGRAYLHGGTRNEGHPSQIKDTWTMDLDTRRWVKLGSRKRRHPQGSRVKPPALYQAMAWEGEGQMLVAGGGNEHRPLKDLYSYDPEEQVWSQLPPMHIPDGMDSVDRRHAANDIAKHAVVDGTVYVLGGLAGIDSWQSYTPSPKWEGETGRPGRDVWHVLPTPPFRRVGCALLAYGTLVLVFGGYSRDGEGYNRSPVHAYDTISGI</sequence>
<evidence type="ECO:0000256" key="2">
    <source>
        <dbReference type="ARBA" id="ARBA00023004"/>
    </source>
</evidence>
<evidence type="ECO:0000313" key="5">
    <source>
        <dbReference type="EMBL" id="GIQ84864.1"/>
    </source>
</evidence>
<feature type="region of interest" description="Disordered" evidence="3">
    <location>
        <begin position="31"/>
        <end position="60"/>
    </location>
</feature>
<accession>A0A9K3CS61</accession>
<evidence type="ECO:0000313" key="6">
    <source>
        <dbReference type="Proteomes" id="UP000265618"/>
    </source>
</evidence>
<dbReference type="PANTHER" id="PTHR47435">
    <property type="entry name" value="KELCH REPEAT PROTEIN (AFU_ORTHOLOGUE AFUA_5G12780)"/>
    <property type="match status" value="1"/>
</dbReference>
<gene>
    <name evidence="4" type="ORF">KIPB_003403</name>
    <name evidence="5" type="ORF">KIPB_006441</name>
</gene>
<dbReference type="PANTHER" id="PTHR47435:SF4">
    <property type="entry name" value="KELCH REPEAT PROTEIN (AFU_ORTHOLOGUE AFUA_5G12780)"/>
    <property type="match status" value="1"/>
</dbReference>